<evidence type="ECO:0000313" key="1">
    <source>
        <dbReference type="EMBL" id="MBB5709355.1"/>
    </source>
</evidence>
<evidence type="ECO:0000313" key="2">
    <source>
        <dbReference type="Proteomes" id="UP000527143"/>
    </source>
</evidence>
<proteinExistence type="predicted"/>
<accession>A0A840YAN2</accession>
<reference evidence="1 2" key="1">
    <citation type="submission" date="2020-08" db="EMBL/GenBank/DDBJ databases">
        <title>Genomic Encyclopedia of Type Strains, Phase IV (KMG-IV): sequencing the most valuable type-strain genomes for metagenomic binning, comparative biology and taxonomic classification.</title>
        <authorList>
            <person name="Goeker M."/>
        </authorList>
    </citation>
    <scope>NUCLEOTIDE SEQUENCE [LARGE SCALE GENOMIC DNA]</scope>
    <source>
        <strain evidence="1 2">DSM 26736</strain>
    </source>
</reference>
<dbReference type="AlphaFoldDB" id="A0A840YAN2"/>
<comment type="caution">
    <text evidence="1">The sequence shown here is derived from an EMBL/GenBank/DDBJ whole genome shotgun (WGS) entry which is preliminary data.</text>
</comment>
<protein>
    <submittedName>
        <fullName evidence="1">Uncharacterized protein</fullName>
    </submittedName>
</protein>
<dbReference type="Proteomes" id="UP000527143">
    <property type="component" value="Unassembled WGS sequence"/>
</dbReference>
<name>A0A840YAN2_9SPHN</name>
<keyword evidence="2" id="KW-1185">Reference proteome</keyword>
<dbReference type="EMBL" id="JACIJF010000001">
    <property type="protein sequence ID" value="MBB5709355.1"/>
    <property type="molecule type" value="Genomic_DNA"/>
</dbReference>
<dbReference type="RefSeq" id="WP_184083977.1">
    <property type="nucleotide sequence ID" value="NZ_JACIJF010000001.1"/>
</dbReference>
<sequence length="116" mass="12621">MAADLDIEVPRNGDYCQGWWMEDQETGEPIDITGWTLGLSVRAVAGQGSVIASAAFRNRDDVAGYFEPLLSGQQFDGVPGANRIVRLAYDFRATDAEGIRVIETRGQIILHPGVTP</sequence>
<organism evidence="1 2">
    <name type="scientific">Sphingomonas xinjiangensis</name>
    <dbReference type="NCBI Taxonomy" id="643568"/>
    <lineage>
        <taxon>Bacteria</taxon>
        <taxon>Pseudomonadati</taxon>
        <taxon>Pseudomonadota</taxon>
        <taxon>Alphaproteobacteria</taxon>
        <taxon>Sphingomonadales</taxon>
        <taxon>Sphingomonadaceae</taxon>
        <taxon>Sphingomonas</taxon>
    </lineage>
</organism>
<gene>
    <name evidence="1" type="ORF">FHT02_000561</name>
</gene>